<dbReference type="InterPro" id="IPR015050">
    <property type="entry name" value="BofC_C"/>
</dbReference>
<feature type="compositionally biased region" description="Polar residues" evidence="1">
    <location>
        <begin position="48"/>
        <end position="61"/>
    </location>
</feature>
<dbReference type="InterPro" id="IPR038117">
    <property type="entry name" value="BofC_C_sf"/>
</dbReference>
<protein>
    <submittedName>
        <fullName evidence="3">BofC C-terminal domain-containing protein</fullName>
    </submittedName>
</protein>
<comment type="caution">
    <text evidence="3">The sequence shown here is derived from an EMBL/GenBank/DDBJ whole genome shotgun (WGS) entry which is preliminary data.</text>
</comment>
<sequence length="167" mass="17700">MKIWGFIAAGVLTLAIGFGAGYYTKTVAYGGDDMNQKALGGSLVSEPTPATATNTPQSVDRTPSPTPTPTASASPSASPQGTAANAPGDVLVSPTPQPGEENVYYMLKEYFGKIAIYKVYPSGESTLMSIVDIDINVLPEKDREQLQKGIGVTTEEEMLQLIEDYMS</sequence>
<evidence type="ECO:0000256" key="1">
    <source>
        <dbReference type="SAM" id="MobiDB-lite"/>
    </source>
</evidence>
<dbReference type="Pfam" id="PF08955">
    <property type="entry name" value="BofC_C"/>
    <property type="match status" value="1"/>
</dbReference>
<feature type="region of interest" description="Disordered" evidence="1">
    <location>
        <begin position="40"/>
        <end position="95"/>
    </location>
</feature>
<reference evidence="3" key="1">
    <citation type="submission" date="2020-10" db="EMBL/GenBank/DDBJ databases">
        <authorList>
            <person name="Gilroy R."/>
        </authorList>
    </citation>
    <scope>NUCLEOTIDE SEQUENCE</scope>
    <source>
        <strain evidence="3">4920</strain>
    </source>
</reference>
<name>A0A9D1NGJ3_9FIRM</name>
<feature type="compositionally biased region" description="Low complexity" evidence="1">
    <location>
        <begin position="69"/>
        <end position="84"/>
    </location>
</feature>
<accession>A0A9D1NGJ3</accession>
<dbReference type="AlphaFoldDB" id="A0A9D1NGJ3"/>
<dbReference type="Gene3D" id="3.30.70.1740">
    <property type="entry name" value="Bypass-of-forespore C, C-terminal domain"/>
    <property type="match status" value="1"/>
</dbReference>
<feature type="domain" description="Bypass of forespore C C-terminal" evidence="2">
    <location>
        <begin position="101"/>
        <end position="165"/>
    </location>
</feature>
<evidence type="ECO:0000259" key="2">
    <source>
        <dbReference type="Pfam" id="PF08955"/>
    </source>
</evidence>
<evidence type="ECO:0000313" key="3">
    <source>
        <dbReference type="EMBL" id="HIV02197.1"/>
    </source>
</evidence>
<reference evidence="3" key="2">
    <citation type="journal article" date="2021" name="PeerJ">
        <title>Extensive microbial diversity within the chicken gut microbiome revealed by metagenomics and culture.</title>
        <authorList>
            <person name="Gilroy R."/>
            <person name="Ravi A."/>
            <person name="Getino M."/>
            <person name="Pursley I."/>
            <person name="Horton D.L."/>
            <person name="Alikhan N.F."/>
            <person name="Baker D."/>
            <person name="Gharbi K."/>
            <person name="Hall N."/>
            <person name="Watson M."/>
            <person name="Adriaenssens E.M."/>
            <person name="Foster-Nyarko E."/>
            <person name="Jarju S."/>
            <person name="Secka A."/>
            <person name="Antonio M."/>
            <person name="Oren A."/>
            <person name="Chaudhuri R.R."/>
            <person name="La Ragione R."/>
            <person name="Hildebrand F."/>
            <person name="Pallen M.J."/>
        </authorList>
    </citation>
    <scope>NUCLEOTIDE SEQUENCE</scope>
    <source>
        <strain evidence="3">4920</strain>
    </source>
</reference>
<dbReference type="EMBL" id="DVOF01000041">
    <property type="protein sequence ID" value="HIV02197.1"/>
    <property type="molecule type" value="Genomic_DNA"/>
</dbReference>
<evidence type="ECO:0000313" key="4">
    <source>
        <dbReference type="Proteomes" id="UP000886743"/>
    </source>
</evidence>
<proteinExistence type="predicted"/>
<organism evidence="3 4">
    <name type="scientific">Candidatus Aphodoplasma excrementigallinarum</name>
    <dbReference type="NCBI Taxonomy" id="2840673"/>
    <lineage>
        <taxon>Bacteria</taxon>
        <taxon>Bacillati</taxon>
        <taxon>Bacillota</taxon>
        <taxon>Clostridia</taxon>
        <taxon>Eubacteriales</taxon>
        <taxon>Candidatus Aphodoplasma</taxon>
    </lineage>
</organism>
<gene>
    <name evidence="3" type="ORF">IAC74_01380</name>
</gene>
<dbReference type="Proteomes" id="UP000886743">
    <property type="component" value="Unassembled WGS sequence"/>
</dbReference>